<dbReference type="PANTHER" id="PTHR15137">
    <property type="entry name" value="TRANSCRIPTION INITIATION FACTOR TFIID"/>
    <property type="match status" value="1"/>
</dbReference>
<evidence type="ECO:0000259" key="2">
    <source>
        <dbReference type="Pfam" id="PF25577"/>
    </source>
</evidence>
<dbReference type="SUPFAM" id="SSF48371">
    <property type="entry name" value="ARM repeat"/>
    <property type="match status" value="1"/>
</dbReference>
<dbReference type="PANTHER" id="PTHR15137:SF9">
    <property type="entry name" value="TRANSCRIPTION INITIATION FACTOR TFIID SUBUNIT 2"/>
    <property type="match status" value="1"/>
</dbReference>
<keyword evidence="4" id="KW-1185">Reference proteome</keyword>
<dbReference type="GO" id="GO:0006367">
    <property type="term" value="P:transcription initiation at RNA polymerase II promoter"/>
    <property type="evidence" value="ECO:0007669"/>
    <property type="project" value="TreeGrafter"/>
</dbReference>
<feature type="region of interest" description="Disordered" evidence="1">
    <location>
        <begin position="673"/>
        <end position="844"/>
    </location>
</feature>
<feature type="compositionally biased region" description="Basic residues" evidence="1">
    <location>
        <begin position="833"/>
        <end position="844"/>
    </location>
</feature>
<feature type="compositionally biased region" description="Polar residues" evidence="1">
    <location>
        <begin position="778"/>
        <end position="790"/>
    </location>
</feature>
<dbReference type="GO" id="GO:0003682">
    <property type="term" value="F:chromatin binding"/>
    <property type="evidence" value="ECO:0007669"/>
    <property type="project" value="TreeGrafter"/>
</dbReference>
<feature type="compositionally biased region" description="Basic and acidic residues" evidence="1">
    <location>
        <begin position="792"/>
        <end position="821"/>
    </location>
</feature>
<gene>
    <name evidence="3" type="ORF">Taro_014999</name>
</gene>
<dbReference type="GO" id="GO:0000976">
    <property type="term" value="F:transcription cis-regulatory region binding"/>
    <property type="evidence" value="ECO:0007669"/>
    <property type="project" value="TreeGrafter"/>
</dbReference>
<dbReference type="InterPro" id="IPR037813">
    <property type="entry name" value="TAF2"/>
</dbReference>
<organism evidence="3 4">
    <name type="scientific">Colocasia esculenta</name>
    <name type="common">Wild taro</name>
    <name type="synonym">Arum esculentum</name>
    <dbReference type="NCBI Taxonomy" id="4460"/>
    <lineage>
        <taxon>Eukaryota</taxon>
        <taxon>Viridiplantae</taxon>
        <taxon>Streptophyta</taxon>
        <taxon>Embryophyta</taxon>
        <taxon>Tracheophyta</taxon>
        <taxon>Spermatophyta</taxon>
        <taxon>Magnoliopsida</taxon>
        <taxon>Liliopsida</taxon>
        <taxon>Araceae</taxon>
        <taxon>Aroideae</taxon>
        <taxon>Colocasieae</taxon>
        <taxon>Colocasia</taxon>
    </lineage>
</organism>
<evidence type="ECO:0000313" key="4">
    <source>
        <dbReference type="Proteomes" id="UP000652761"/>
    </source>
</evidence>
<dbReference type="GO" id="GO:0005669">
    <property type="term" value="C:transcription factor TFIID complex"/>
    <property type="evidence" value="ECO:0007669"/>
    <property type="project" value="InterPro"/>
</dbReference>
<dbReference type="OrthoDB" id="308861at2759"/>
<name>A0A843UJR2_COLES</name>
<dbReference type="Proteomes" id="UP000652761">
    <property type="component" value="Unassembled WGS sequence"/>
</dbReference>
<feature type="region of interest" description="Disordered" evidence="1">
    <location>
        <begin position="580"/>
        <end position="633"/>
    </location>
</feature>
<evidence type="ECO:0000256" key="1">
    <source>
        <dbReference type="SAM" id="MobiDB-lite"/>
    </source>
</evidence>
<feature type="region of interest" description="Disordered" evidence="1">
    <location>
        <begin position="503"/>
        <end position="533"/>
    </location>
</feature>
<accession>A0A843UJR2</accession>
<dbReference type="Pfam" id="PF25577">
    <property type="entry name" value="TPR_TAF2_C"/>
    <property type="match status" value="1"/>
</dbReference>
<dbReference type="InterPro" id="IPR016024">
    <property type="entry name" value="ARM-type_fold"/>
</dbReference>
<feature type="compositionally biased region" description="Basic and acidic residues" evidence="1">
    <location>
        <begin position="523"/>
        <end position="533"/>
    </location>
</feature>
<dbReference type="AlphaFoldDB" id="A0A843UJR2"/>
<protein>
    <recommendedName>
        <fullName evidence="2">Transcription initiation factor TFIID subunit 2 TPR repeats domain-containing protein</fullName>
    </recommendedName>
</protein>
<dbReference type="GO" id="GO:0016251">
    <property type="term" value="F:RNA polymerase II general transcription initiation factor activity"/>
    <property type="evidence" value="ECO:0007669"/>
    <property type="project" value="TreeGrafter"/>
</dbReference>
<feature type="compositionally biased region" description="Polar residues" evidence="1">
    <location>
        <begin position="822"/>
        <end position="831"/>
    </location>
</feature>
<sequence>MASLQVMPVRAWLLEEAACLAAPPPPMPVCRPPCCDLWKPKPAVNSEGPLTGTQPRLVGQSSHLPAGRSSLAHSAAGLPSSTRPTSSTYLRSSLSRIRSWPLKLDRQPLALVFGQFLVNQMEKDKDVVAQSQAIGILEALPQHPFSVVNALNGLLNDSKAFWRVRIEAAVALARTASEDTDWAGLVYLVRFYKSRRFDADIGLPRPNDFHDIPEYFVLKAIPQAIALVRAADKKSPREAVEFILQLLKYNDNSGNPYSDVYWLSSLVQSISELEFGQQNIMFLSSLLKRIDRLLLFDSLMPSHNGLLTISCIRTLTQIALKMSASLSLDRVANLIKSFRNDQKTQWKVRIEASRALLTLEFYWKGLDAALSLFMEFLEQETSLRGQAKLTVHAMHLCQVNVELENQSVIRCPTLLALLQLLASRKAYNNVYLRHHLFCMLQIIAGRPPTLYGVPSVQPQDLMEHFNVKTGGEQLIIPSFLKLRVSKAQVPFVDLEKPQESIEEIQKLQDPPGNTRDPQEPPVDTEKPQEPHVDTQELQDHLVATKRTISGDLPISNAAKDADTVSTGHERKYPVVKIKIKQPSSSVKADGTDRLTGQSRGGHNETELRPTSSVSVDAPARSLANEPTSTSNHNLEEVNSFHDRGSRMTASVGSAKLMSNDDVARELQCTADSNVSKFPKDRPLSSATNPDISEAHDLKGSSQTHYVESHIGEEPRTSIEPYKSTKNEKKDKKHKKDEERKRKRDDRTYGKGHHEDPEYLERKRLKKEKKRMEKELAKSQTAVVKPSSSNIEILRKAVEGEERSSSAEFKKPESIEEPKGSKSESLQTTSGTKFRIKLKRPNNGS</sequence>
<proteinExistence type="predicted"/>
<comment type="caution">
    <text evidence="3">The sequence shown here is derived from an EMBL/GenBank/DDBJ whole genome shotgun (WGS) entry which is preliminary data.</text>
</comment>
<feature type="compositionally biased region" description="Basic and acidic residues" evidence="1">
    <location>
        <begin position="706"/>
        <end position="761"/>
    </location>
</feature>
<dbReference type="EMBL" id="NMUH01000637">
    <property type="protein sequence ID" value="MQL82527.1"/>
    <property type="molecule type" value="Genomic_DNA"/>
</dbReference>
<feature type="domain" description="Transcription initiation factor TFIID subunit 2 TPR repeats" evidence="2">
    <location>
        <begin position="120"/>
        <end position="416"/>
    </location>
</feature>
<evidence type="ECO:0000313" key="3">
    <source>
        <dbReference type="EMBL" id="MQL82527.1"/>
    </source>
</evidence>
<reference evidence="3" key="1">
    <citation type="submission" date="2017-07" db="EMBL/GenBank/DDBJ databases">
        <title>Taro Niue Genome Assembly and Annotation.</title>
        <authorList>
            <person name="Atibalentja N."/>
            <person name="Keating K."/>
            <person name="Fields C.J."/>
        </authorList>
    </citation>
    <scope>NUCLEOTIDE SEQUENCE</scope>
    <source>
        <strain evidence="3">Niue_2</strain>
        <tissue evidence="3">Leaf</tissue>
    </source>
</reference>
<dbReference type="InterPro" id="IPR057991">
    <property type="entry name" value="TPR_TAF2_C"/>
</dbReference>